<accession>A0A5N5TF59</accession>
<dbReference type="CDD" id="cd22910">
    <property type="entry name" value="HFD_H2B"/>
    <property type="match status" value="1"/>
</dbReference>
<dbReference type="GO" id="GO:0030527">
    <property type="term" value="F:structural constituent of chromatin"/>
    <property type="evidence" value="ECO:0007669"/>
    <property type="project" value="InterPro"/>
</dbReference>
<dbReference type="AlphaFoldDB" id="A0A5N5TF59"/>
<evidence type="ECO:0000256" key="1">
    <source>
        <dbReference type="ARBA" id="ARBA00006846"/>
    </source>
</evidence>
<comment type="similarity">
    <text evidence="1">Belongs to the histone H2B family.</text>
</comment>
<dbReference type="GO" id="GO:0003677">
    <property type="term" value="F:DNA binding"/>
    <property type="evidence" value="ECO:0007669"/>
    <property type="project" value="InterPro"/>
</dbReference>
<dbReference type="Pfam" id="PF00125">
    <property type="entry name" value="Histone"/>
    <property type="match status" value="1"/>
</dbReference>
<reference evidence="3 4" key="1">
    <citation type="journal article" date="2019" name="PLoS Biol.">
        <title>Sex chromosomes control vertical transmission of feminizing Wolbachia symbionts in an isopod.</title>
        <authorList>
            <person name="Becking T."/>
            <person name="Chebbi M.A."/>
            <person name="Giraud I."/>
            <person name="Moumen B."/>
            <person name="Laverre T."/>
            <person name="Caubet Y."/>
            <person name="Peccoud J."/>
            <person name="Gilbert C."/>
            <person name="Cordaux R."/>
        </authorList>
    </citation>
    <scope>NUCLEOTIDE SEQUENCE [LARGE SCALE GENOMIC DNA]</scope>
    <source>
        <strain evidence="3">ANa2</strain>
        <tissue evidence="3">Whole body excluding digestive tract and cuticle</tissue>
    </source>
</reference>
<dbReference type="Gene3D" id="1.10.20.10">
    <property type="entry name" value="Histone, subunit A"/>
    <property type="match status" value="1"/>
</dbReference>
<feature type="domain" description="Core Histone H2A/H2B/H3" evidence="2">
    <location>
        <begin position="8"/>
        <end position="64"/>
    </location>
</feature>
<evidence type="ECO:0000259" key="2">
    <source>
        <dbReference type="Pfam" id="PF00125"/>
    </source>
</evidence>
<evidence type="ECO:0000313" key="4">
    <source>
        <dbReference type="Proteomes" id="UP000326759"/>
    </source>
</evidence>
<dbReference type="SMART" id="SM00427">
    <property type="entry name" value="H2B"/>
    <property type="match status" value="1"/>
</dbReference>
<dbReference type="EMBL" id="SEYY01002542">
    <property type="protein sequence ID" value="KAB7504708.1"/>
    <property type="molecule type" value="Genomic_DNA"/>
</dbReference>
<keyword evidence="4" id="KW-1185">Reference proteome</keyword>
<dbReference type="SUPFAM" id="SSF47113">
    <property type="entry name" value="Histone-fold"/>
    <property type="match status" value="1"/>
</dbReference>
<dbReference type="InterPro" id="IPR007125">
    <property type="entry name" value="H2A/H2B/H3"/>
</dbReference>
<dbReference type="Proteomes" id="UP000326759">
    <property type="component" value="Unassembled WGS sequence"/>
</dbReference>
<organism evidence="3 4">
    <name type="scientific">Armadillidium nasatum</name>
    <dbReference type="NCBI Taxonomy" id="96803"/>
    <lineage>
        <taxon>Eukaryota</taxon>
        <taxon>Metazoa</taxon>
        <taxon>Ecdysozoa</taxon>
        <taxon>Arthropoda</taxon>
        <taxon>Crustacea</taxon>
        <taxon>Multicrustacea</taxon>
        <taxon>Malacostraca</taxon>
        <taxon>Eumalacostraca</taxon>
        <taxon>Peracarida</taxon>
        <taxon>Isopoda</taxon>
        <taxon>Oniscidea</taxon>
        <taxon>Crinocheta</taxon>
        <taxon>Armadillidiidae</taxon>
        <taxon>Armadillidium</taxon>
    </lineage>
</organism>
<dbReference type="GO" id="GO:0046982">
    <property type="term" value="F:protein heterodimerization activity"/>
    <property type="evidence" value="ECO:0007669"/>
    <property type="project" value="InterPro"/>
</dbReference>
<protein>
    <submittedName>
        <fullName evidence="3">Histone H2B 7</fullName>
    </submittedName>
</protein>
<dbReference type="InterPro" id="IPR000558">
    <property type="entry name" value="Histone_H2B"/>
</dbReference>
<proteinExistence type="inferred from homology"/>
<comment type="caution">
    <text evidence="3">The sequence shown here is derived from an EMBL/GenBank/DDBJ whole genome shotgun (WGS) entry which is preliminary data.</text>
</comment>
<dbReference type="GO" id="GO:0000786">
    <property type="term" value="C:nucleosome"/>
    <property type="evidence" value="ECO:0007669"/>
    <property type="project" value="InterPro"/>
</dbReference>
<dbReference type="PRINTS" id="PR00621">
    <property type="entry name" value="HISTONEH2B"/>
</dbReference>
<gene>
    <name evidence="3" type="primary">H2B-VII_0</name>
    <name evidence="3" type="ORF">Anas_01004</name>
</gene>
<dbReference type="PANTHER" id="PTHR23428">
    <property type="entry name" value="HISTONE H2B"/>
    <property type="match status" value="1"/>
</dbReference>
<evidence type="ECO:0000313" key="3">
    <source>
        <dbReference type="EMBL" id="KAB7504708.1"/>
    </source>
</evidence>
<dbReference type="InterPro" id="IPR009072">
    <property type="entry name" value="Histone-fold"/>
</dbReference>
<sequence>MAPKTSVLKYVRSDTRISSKTMSIMKFFVIIIIFERIAGKASRLAYYNQRSIITSRKIQIAVRLLLSGELAKHVTEGTKAITKYTSSKDIDLQSFIYSREVILT</sequence>
<name>A0A5N5TF59_9CRUS</name>